<gene>
    <name evidence="3" type="ORF">CTEN210_07953</name>
</gene>
<name>A0AAD3CSN2_9STRA</name>
<evidence type="ECO:0000256" key="1">
    <source>
        <dbReference type="SAM" id="MobiDB-lite"/>
    </source>
</evidence>
<dbReference type="EMBL" id="BLLK01000045">
    <property type="protein sequence ID" value="GFH51477.1"/>
    <property type="molecule type" value="Genomic_DNA"/>
</dbReference>
<protein>
    <submittedName>
        <fullName evidence="3">Uncharacterized protein</fullName>
    </submittedName>
</protein>
<organism evidence="3 4">
    <name type="scientific">Chaetoceros tenuissimus</name>
    <dbReference type="NCBI Taxonomy" id="426638"/>
    <lineage>
        <taxon>Eukaryota</taxon>
        <taxon>Sar</taxon>
        <taxon>Stramenopiles</taxon>
        <taxon>Ochrophyta</taxon>
        <taxon>Bacillariophyta</taxon>
        <taxon>Coscinodiscophyceae</taxon>
        <taxon>Chaetocerotophycidae</taxon>
        <taxon>Chaetocerotales</taxon>
        <taxon>Chaetocerotaceae</taxon>
        <taxon>Chaetoceros</taxon>
    </lineage>
</organism>
<evidence type="ECO:0000256" key="2">
    <source>
        <dbReference type="SAM" id="Phobius"/>
    </source>
</evidence>
<accession>A0AAD3CSN2</accession>
<comment type="caution">
    <text evidence="3">The sequence shown here is derived from an EMBL/GenBank/DDBJ whole genome shotgun (WGS) entry which is preliminary data.</text>
</comment>
<feature type="compositionally biased region" description="Low complexity" evidence="1">
    <location>
        <begin position="108"/>
        <end position="120"/>
    </location>
</feature>
<feature type="transmembrane region" description="Helical" evidence="2">
    <location>
        <begin position="173"/>
        <end position="193"/>
    </location>
</feature>
<keyword evidence="2" id="KW-1133">Transmembrane helix</keyword>
<keyword evidence="4" id="KW-1185">Reference proteome</keyword>
<keyword evidence="2" id="KW-0812">Transmembrane</keyword>
<evidence type="ECO:0000313" key="3">
    <source>
        <dbReference type="EMBL" id="GFH51477.1"/>
    </source>
</evidence>
<proteinExistence type="predicted"/>
<dbReference type="AlphaFoldDB" id="A0AAD3CSN2"/>
<reference evidence="3 4" key="1">
    <citation type="journal article" date="2021" name="Sci. Rep.">
        <title>The genome of the diatom Chaetoceros tenuissimus carries an ancient integrated fragment of an extant virus.</title>
        <authorList>
            <person name="Hongo Y."/>
            <person name="Kimura K."/>
            <person name="Takaki Y."/>
            <person name="Yoshida Y."/>
            <person name="Baba S."/>
            <person name="Kobayashi G."/>
            <person name="Nagasaki K."/>
            <person name="Hano T."/>
            <person name="Tomaru Y."/>
        </authorList>
    </citation>
    <scope>NUCLEOTIDE SEQUENCE [LARGE SCALE GENOMIC DNA]</scope>
    <source>
        <strain evidence="3 4">NIES-3715</strain>
    </source>
</reference>
<sequence>MNESVETIDSLPESSFVQVGRSLNEGSNNQVEIDQDDVAELCNMLTSPTCTMVVNKKVVEKGNGVFPNQKHHRDTVEKFPIDADVHAKLFENIRDIPRAYHDTPDMDNGSVHNSSSGSSHVVDENSNCDVQSVSSELKIVGLKLEDLRTDKEKDQTNSPLSVQRSEECRFSFLLWYALIAVVFGLLVFGLHILQLQKKISDHEVKLETLEKFYSGQEHGTVFQVSNSYFAFEVKQEVLDSIGAVKNEVLKTFYTKFPSVDEERMLAILGNE</sequence>
<dbReference type="Proteomes" id="UP001054902">
    <property type="component" value="Unassembled WGS sequence"/>
</dbReference>
<feature type="region of interest" description="Disordered" evidence="1">
    <location>
        <begin position="104"/>
        <end position="125"/>
    </location>
</feature>
<evidence type="ECO:0000313" key="4">
    <source>
        <dbReference type="Proteomes" id="UP001054902"/>
    </source>
</evidence>
<keyword evidence="2" id="KW-0472">Membrane</keyword>